<dbReference type="Pfam" id="PF11797">
    <property type="entry name" value="WxLIP_HBD"/>
    <property type="match status" value="1"/>
</dbReference>
<dbReference type="AlphaFoldDB" id="A0A0R2AWA0"/>
<gene>
    <name evidence="4" type="ORF">FC34_GL001902</name>
</gene>
<name>A0A0R2AWA0_9LACO</name>
<accession>A0A0R2AWA0</accession>
<evidence type="ECO:0000256" key="1">
    <source>
        <dbReference type="SAM" id="Phobius"/>
    </source>
</evidence>
<feature type="domain" description="WxL Interacting Protein peptidoglycan binding" evidence="2">
    <location>
        <begin position="31"/>
        <end position="149"/>
    </location>
</feature>
<keyword evidence="1" id="KW-0812">Transmembrane</keyword>
<organism evidence="4 5">
    <name type="scientific">Lacticaseibacillus brantae DSM 23927</name>
    <dbReference type="NCBI Taxonomy" id="1423727"/>
    <lineage>
        <taxon>Bacteria</taxon>
        <taxon>Bacillati</taxon>
        <taxon>Bacillota</taxon>
        <taxon>Bacilli</taxon>
        <taxon>Lactobacillales</taxon>
        <taxon>Lactobacillaceae</taxon>
        <taxon>Lacticaseibacillus</taxon>
    </lineage>
</organism>
<dbReference type="OrthoDB" id="2365961at2"/>
<dbReference type="InterPro" id="IPR021759">
    <property type="entry name" value="WxLIP_HBD"/>
</dbReference>
<evidence type="ECO:0000313" key="5">
    <source>
        <dbReference type="Proteomes" id="UP000051672"/>
    </source>
</evidence>
<dbReference type="Pfam" id="PF06030">
    <property type="entry name" value="WxLIP_PGBD"/>
    <property type="match status" value="1"/>
</dbReference>
<comment type="caution">
    <text evidence="4">The sequence shown here is derived from an EMBL/GenBank/DDBJ whole genome shotgun (WGS) entry which is preliminary data.</text>
</comment>
<evidence type="ECO:0000259" key="2">
    <source>
        <dbReference type="Pfam" id="PF06030"/>
    </source>
</evidence>
<dbReference type="STRING" id="1423727.FC34_GL001902"/>
<evidence type="ECO:0000313" key="4">
    <source>
        <dbReference type="EMBL" id="KRM71151.1"/>
    </source>
</evidence>
<dbReference type="PATRIC" id="fig|1423727.3.peg.1926"/>
<dbReference type="Proteomes" id="UP000051672">
    <property type="component" value="Unassembled WGS sequence"/>
</dbReference>
<feature type="transmembrane region" description="Helical" evidence="1">
    <location>
        <begin position="311"/>
        <end position="331"/>
    </location>
</feature>
<dbReference type="EMBL" id="AYZQ01000007">
    <property type="protein sequence ID" value="KRM71151.1"/>
    <property type="molecule type" value="Genomic_DNA"/>
</dbReference>
<keyword evidence="1" id="KW-1133">Transmembrane helix</keyword>
<keyword evidence="5" id="KW-1185">Reference proteome</keyword>
<feature type="domain" description="WxL Interacting Protein host binding" evidence="3">
    <location>
        <begin position="162"/>
        <end position="297"/>
    </location>
</feature>
<keyword evidence="1" id="KW-0472">Membrane</keyword>
<dbReference type="RefSeq" id="WP_057895180.1">
    <property type="nucleotide sequence ID" value="NZ_AYZQ01000007.1"/>
</dbReference>
<proteinExistence type="predicted"/>
<reference evidence="4 5" key="1">
    <citation type="journal article" date="2015" name="Genome Announc.">
        <title>Expanding the biotechnology potential of lactobacilli through comparative genomics of 213 strains and associated genera.</title>
        <authorList>
            <person name="Sun Z."/>
            <person name="Harris H.M."/>
            <person name="McCann A."/>
            <person name="Guo C."/>
            <person name="Argimon S."/>
            <person name="Zhang W."/>
            <person name="Yang X."/>
            <person name="Jeffery I.B."/>
            <person name="Cooney J.C."/>
            <person name="Kagawa T.F."/>
            <person name="Liu W."/>
            <person name="Song Y."/>
            <person name="Salvetti E."/>
            <person name="Wrobel A."/>
            <person name="Rasinkangas P."/>
            <person name="Parkhill J."/>
            <person name="Rea M.C."/>
            <person name="O'Sullivan O."/>
            <person name="Ritari J."/>
            <person name="Douillard F.P."/>
            <person name="Paul Ross R."/>
            <person name="Yang R."/>
            <person name="Briner A.E."/>
            <person name="Felis G.E."/>
            <person name="de Vos W.M."/>
            <person name="Barrangou R."/>
            <person name="Klaenhammer T.R."/>
            <person name="Caufield P.W."/>
            <person name="Cui Y."/>
            <person name="Zhang H."/>
            <person name="O'Toole P.W."/>
        </authorList>
    </citation>
    <scope>NUCLEOTIDE SEQUENCE [LARGE SCALE GENOMIC DNA]</scope>
    <source>
        <strain evidence="4 5">DSM 23927</strain>
    </source>
</reference>
<protein>
    <submittedName>
        <fullName evidence="4">Uncharacterized protein</fullName>
    </submittedName>
</protein>
<sequence>MRNKVIGLLFMVILIGLGGHSVGVNAAQAGFSIKPQFPQNQTDSKLGYYDLTVVPEQETVLKVIIINNEDKSITVKPQIHTATTNLNGVVNYADLGTSDKSLKYKMTDLVKSKQAKYAIPARSKTEAAFVVTAPSKSFDGVLAGGLSFVKQVASQSTESNGQAQVANRFAYAVAILLRSSGRPAPGADLKLGGVQTGTVAQENTLFINVRNIEPAYLNKVSAETKIYPADKDKAIYTRQQANMQIAPNSVLPFKVPLNGDPFVPGRYRMTMTVRAGVRSWKFSKNFTITAAEAAKWNNETLGHNPVKDYSLWWWLGGFGLAALAGLVWYLWRRNRKLQRQVSQINS</sequence>
<evidence type="ECO:0000259" key="3">
    <source>
        <dbReference type="Pfam" id="PF11797"/>
    </source>
</evidence>
<dbReference type="InterPro" id="IPR010317">
    <property type="entry name" value="WxLIP_PGBD"/>
</dbReference>